<feature type="compositionally biased region" description="Low complexity" evidence="1">
    <location>
        <begin position="1"/>
        <end position="11"/>
    </location>
</feature>
<feature type="compositionally biased region" description="Pro residues" evidence="1">
    <location>
        <begin position="149"/>
        <end position="162"/>
    </location>
</feature>
<feature type="region of interest" description="Disordered" evidence="1">
    <location>
        <begin position="1"/>
        <end position="92"/>
    </location>
</feature>
<feature type="region of interest" description="Disordered" evidence="1">
    <location>
        <begin position="135"/>
        <end position="240"/>
    </location>
</feature>
<evidence type="ECO:0000313" key="3">
    <source>
        <dbReference type="Proteomes" id="UP000286931"/>
    </source>
</evidence>
<keyword evidence="3" id="KW-1185">Reference proteome</keyword>
<name>A0A401YNR3_9ACTN</name>
<protein>
    <submittedName>
        <fullName evidence="2">Uncharacterized protein</fullName>
    </submittedName>
</protein>
<evidence type="ECO:0000256" key="1">
    <source>
        <dbReference type="SAM" id="MobiDB-lite"/>
    </source>
</evidence>
<organism evidence="2 3">
    <name type="scientific">Embleya hyalina</name>
    <dbReference type="NCBI Taxonomy" id="516124"/>
    <lineage>
        <taxon>Bacteria</taxon>
        <taxon>Bacillati</taxon>
        <taxon>Actinomycetota</taxon>
        <taxon>Actinomycetes</taxon>
        <taxon>Kitasatosporales</taxon>
        <taxon>Streptomycetaceae</taxon>
        <taxon>Embleya</taxon>
    </lineage>
</organism>
<proteinExistence type="predicted"/>
<feature type="compositionally biased region" description="Low complexity" evidence="1">
    <location>
        <begin position="206"/>
        <end position="217"/>
    </location>
</feature>
<reference evidence="2 3" key="1">
    <citation type="submission" date="2018-12" db="EMBL/GenBank/DDBJ databases">
        <title>Draft genome sequence of Embleya hyalina NBRC 13850T.</title>
        <authorList>
            <person name="Komaki H."/>
            <person name="Hosoyama A."/>
            <person name="Kimura A."/>
            <person name="Ichikawa N."/>
            <person name="Tamura T."/>
        </authorList>
    </citation>
    <scope>NUCLEOTIDE SEQUENCE [LARGE SCALE GENOMIC DNA]</scope>
    <source>
        <strain evidence="2 3">NBRC 13850</strain>
    </source>
</reference>
<dbReference type="EMBL" id="BIFH01000019">
    <property type="protein sequence ID" value="GCD96197.1"/>
    <property type="molecule type" value="Genomic_DNA"/>
</dbReference>
<dbReference type="AlphaFoldDB" id="A0A401YNR3"/>
<comment type="caution">
    <text evidence="2">The sequence shown here is derived from an EMBL/GenBank/DDBJ whole genome shotgun (WGS) entry which is preliminary data.</text>
</comment>
<evidence type="ECO:0000313" key="2">
    <source>
        <dbReference type="EMBL" id="GCD96197.1"/>
    </source>
</evidence>
<accession>A0A401YNR3</accession>
<sequence>MSVTGRVVGGHVVSGGCMGRSRDGNESGPAWGGGPGAAACRYGRLRAAGVGRDPRPGSRSTGCPGSSARPCTPDRPTGARPIPPRPSGMTRGHIARRGASLIPGDSTVRSALPEFRVRAPLPNDHVVSPLDGAIRNTPTGTTPTHCEPHAPPHTKPPGPTLAPPAHVEVRRQPSPLRPTANHAGHAACRSSGRSDRDDRTCAGPASSTRSGTPSVSSRGRRRAAAAAPCRFGARRRRPPRRVWSRWSHLSVRFGGGS</sequence>
<gene>
    <name evidence="2" type="ORF">EHYA_03881</name>
</gene>
<dbReference type="PROSITE" id="PS51257">
    <property type="entry name" value="PROKAR_LIPOPROTEIN"/>
    <property type="match status" value="1"/>
</dbReference>
<dbReference type="Proteomes" id="UP000286931">
    <property type="component" value="Unassembled WGS sequence"/>
</dbReference>